<dbReference type="GO" id="GO:0016787">
    <property type="term" value="F:hydrolase activity"/>
    <property type="evidence" value="ECO:0007669"/>
    <property type="project" value="UniProtKB-KW"/>
</dbReference>
<dbReference type="Proteomes" id="UP001602013">
    <property type="component" value="Unassembled WGS sequence"/>
</dbReference>
<evidence type="ECO:0000259" key="1">
    <source>
        <dbReference type="Pfam" id="PF00561"/>
    </source>
</evidence>
<protein>
    <submittedName>
        <fullName evidence="2">Alpha/beta fold hydrolase</fullName>
    </submittedName>
</protein>
<feature type="domain" description="AB hydrolase-1" evidence="1">
    <location>
        <begin position="34"/>
        <end position="278"/>
    </location>
</feature>
<dbReference type="SUPFAM" id="SSF53474">
    <property type="entry name" value="alpha/beta-Hydrolases"/>
    <property type="match status" value="1"/>
</dbReference>
<dbReference type="InterPro" id="IPR050471">
    <property type="entry name" value="AB_hydrolase"/>
</dbReference>
<evidence type="ECO:0000313" key="3">
    <source>
        <dbReference type="Proteomes" id="UP001602013"/>
    </source>
</evidence>
<evidence type="ECO:0000313" key="2">
    <source>
        <dbReference type="EMBL" id="MFF3668593.1"/>
    </source>
</evidence>
<dbReference type="PANTHER" id="PTHR43433:SF10">
    <property type="entry name" value="AB HYDROLASE-1 DOMAIN-CONTAINING PROTEIN"/>
    <property type="match status" value="1"/>
</dbReference>
<comment type="caution">
    <text evidence="2">The sequence shown here is derived from an EMBL/GenBank/DDBJ whole genome shotgun (WGS) entry which is preliminary data.</text>
</comment>
<dbReference type="EMBL" id="JBIASD010000016">
    <property type="protein sequence ID" value="MFF3668593.1"/>
    <property type="molecule type" value="Genomic_DNA"/>
</dbReference>
<gene>
    <name evidence="2" type="ORF">ACFYXI_23695</name>
</gene>
<dbReference type="InterPro" id="IPR029058">
    <property type="entry name" value="AB_hydrolase_fold"/>
</dbReference>
<accession>A0ABW6SXS1</accession>
<keyword evidence="2" id="KW-0378">Hydrolase</keyword>
<reference evidence="2 3" key="1">
    <citation type="submission" date="2024-10" db="EMBL/GenBank/DDBJ databases">
        <title>The Natural Products Discovery Center: Release of the First 8490 Sequenced Strains for Exploring Actinobacteria Biosynthetic Diversity.</title>
        <authorList>
            <person name="Kalkreuter E."/>
            <person name="Kautsar S.A."/>
            <person name="Yang D."/>
            <person name="Bader C.D."/>
            <person name="Teijaro C.N."/>
            <person name="Fluegel L."/>
            <person name="Davis C.M."/>
            <person name="Simpson J.R."/>
            <person name="Lauterbach L."/>
            <person name="Steele A.D."/>
            <person name="Gui C."/>
            <person name="Meng S."/>
            <person name="Li G."/>
            <person name="Viehrig K."/>
            <person name="Ye F."/>
            <person name="Su P."/>
            <person name="Kiefer A.F."/>
            <person name="Nichols A."/>
            <person name="Cepeda A.J."/>
            <person name="Yan W."/>
            <person name="Fan B."/>
            <person name="Jiang Y."/>
            <person name="Adhikari A."/>
            <person name="Zheng C.-J."/>
            <person name="Schuster L."/>
            <person name="Cowan T.M."/>
            <person name="Smanski M.J."/>
            <person name="Chevrette M.G."/>
            <person name="De Carvalho L.P.S."/>
            <person name="Shen B."/>
        </authorList>
    </citation>
    <scope>NUCLEOTIDE SEQUENCE [LARGE SCALE GENOMIC DNA]</scope>
    <source>
        <strain evidence="2 3">NPDC002173</strain>
    </source>
</reference>
<sequence length="292" mass="30941">MIHGVSAPDLLGETELPDGRTLGWAQWGPPEGTPVLFFSGAAMGRGLGFGADALGRLGARLIAVDRPGLGASAPLPGRTLESWAADVAHLAERLELPEYGIVAFSQGAPFALACAAAGLPKAVAVVSGQDDLTYPAFADRLDPGLADLLRAVAADPEGFEREFAREADAAMMWRLVVGTSSEVDLAVYTDPDFAAVYRASLEEGFRQGPAGYVRDLVLAFGRWPFDPSLITVPVDLWYGGHDASSVHSPDHGAELARRIPASRRHLLPEAGGSLLWTHAEEILTALLDAVRR</sequence>
<name>A0ABW6SXS1_9ACTN</name>
<proteinExistence type="predicted"/>
<dbReference type="InterPro" id="IPR000073">
    <property type="entry name" value="AB_hydrolase_1"/>
</dbReference>
<organism evidence="2 3">
    <name type="scientific">Microtetraspora malaysiensis</name>
    <dbReference type="NCBI Taxonomy" id="161358"/>
    <lineage>
        <taxon>Bacteria</taxon>
        <taxon>Bacillati</taxon>
        <taxon>Actinomycetota</taxon>
        <taxon>Actinomycetes</taxon>
        <taxon>Streptosporangiales</taxon>
        <taxon>Streptosporangiaceae</taxon>
        <taxon>Microtetraspora</taxon>
    </lineage>
</organism>
<dbReference type="Gene3D" id="3.40.50.1820">
    <property type="entry name" value="alpha/beta hydrolase"/>
    <property type="match status" value="1"/>
</dbReference>
<dbReference type="PANTHER" id="PTHR43433">
    <property type="entry name" value="HYDROLASE, ALPHA/BETA FOLD FAMILY PROTEIN"/>
    <property type="match status" value="1"/>
</dbReference>
<keyword evidence="3" id="KW-1185">Reference proteome</keyword>
<dbReference type="RefSeq" id="WP_387414210.1">
    <property type="nucleotide sequence ID" value="NZ_JBIASD010000016.1"/>
</dbReference>
<dbReference type="Pfam" id="PF00561">
    <property type="entry name" value="Abhydrolase_1"/>
    <property type="match status" value="1"/>
</dbReference>